<dbReference type="AlphaFoldDB" id="A0A022S2R8"/>
<proteinExistence type="predicted"/>
<feature type="compositionally biased region" description="Basic and acidic residues" evidence="1">
    <location>
        <begin position="108"/>
        <end position="128"/>
    </location>
</feature>
<evidence type="ECO:0000313" key="3">
    <source>
        <dbReference type="EMBL" id="EYU46649.1"/>
    </source>
</evidence>
<evidence type="ECO:0000313" key="4">
    <source>
        <dbReference type="Proteomes" id="UP000030748"/>
    </source>
</evidence>
<keyword evidence="4" id="KW-1185">Reference proteome</keyword>
<dbReference type="PANTHER" id="PTHR46444:SF3">
    <property type="entry name" value="DCD (DEVELOPMENT AND CELL DEATH) DOMAIN PROTEIN"/>
    <property type="match status" value="1"/>
</dbReference>
<feature type="region of interest" description="Disordered" evidence="1">
    <location>
        <begin position="1"/>
        <end position="61"/>
    </location>
</feature>
<dbReference type="Pfam" id="PF10539">
    <property type="entry name" value="Dev_Cell_Death"/>
    <property type="match status" value="1"/>
</dbReference>
<protein>
    <recommendedName>
        <fullName evidence="2">DCD domain-containing protein</fullName>
    </recommendedName>
</protein>
<feature type="compositionally biased region" description="Basic and acidic residues" evidence="1">
    <location>
        <begin position="136"/>
        <end position="167"/>
    </location>
</feature>
<feature type="domain" description="DCD" evidence="2">
    <location>
        <begin position="175"/>
        <end position="302"/>
    </location>
</feature>
<feature type="compositionally biased region" description="Basic and acidic residues" evidence="1">
    <location>
        <begin position="36"/>
        <end position="51"/>
    </location>
</feature>
<dbReference type="STRING" id="4155.A0A022S2R8"/>
<feature type="region of interest" description="Disordered" evidence="1">
    <location>
        <begin position="92"/>
        <end position="167"/>
    </location>
</feature>
<accession>A0A022S2R8</accession>
<gene>
    <name evidence="3" type="ORF">MIMGU_mgv1a004791mg</name>
</gene>
<dbReference type="SMART" id="SM00767">
    <property type="entry name" value="DCD"/>
    <property type="match status" value="1"/>
</dbReference>
<dbReference type="PROSITE" id="PS51222">
    <property type="entry name" value="DCD"/>
    <property type="match status" value="1"/>
</dbReference>
<dbReference type="Proteomes" id="UP000030748">
    <property type="component" value="Unassembled WGS sequence"/>
</dbReference>
<dbReference type="eggNOG" id="ENOG502QY8D">
    <property type="taxonomic scope" value="Eukaryota"/>
</dbReference>
<dbReference type="InterPro" id="IPR013989">
    <property type="entry name" value="Dev_and_cell_death_domain"/>
</dbReference>
<organism evidence="3 4">
    <name type="scientific">Erythranthe guttata</name>
    <name type="common">Yellow monkey flower</name>
    <name type="synonym">Mimulus guttatus</name>
    <dbReference type="NCBI Taxonomy" id="4155"/>
    <lineage>
        <taxon>Eukaryota</taxon>
        <taxon>Viridiplantae</taxon>
        <taxon>Streptophyta</taxon>
        <taxon>Embryophyta</taxon>
        <taxon>Tracheophyta</taxon>
        <taxon>Spermatophyta</taxon>
        <taxon>Magnoliopsida</taxon>
        <taxon>eudicotyledons</taxon>
        <taxon>Gunneridae</taxon>
        <taxon>Pentapetalae</taxon>
        <taxon>asterids</taxon>
        <taxon>lamiids</taxon>
        <taxon>Lamiales</taxon>
        <taxon>Phrymaceae</taxon>
        <taxon>Erythranthe</taxon>
    </lineage>
</organism>
<evidence type="ECO:0000256" key="1">
    <source>
        <dbReference type="SAM" id="MobiDB-lite"/>
    </source>
</evidence>
<reference evidence="3 4" key="1">
    <citation type="journal article" date="2013" name="Proc. Natl. Acad. Sci. U.S.A.">
        <title>Fine-scale variation in meiotic recombination in Mimulus inferred from population shotgun sequencing.</title>
        <authorList>
            <person name="Hellsten U."/>
            <person name="Wright K.M."/>
            <person name="Jenkins J."/>
            <person name="Shu S."/>
            <person name="Yuan Y."/>
            <person name="Wessler S.R."/>
            <person name="Schmutz J."/>
            <person name="Willis J.H."/>
            <person name="Rokhsar D.S."/>
        </authorList>
    </citation>
    <scope>NUCLEOTIDE SEQUENCE [LARGE SCALE GENOMIC DNA]</scope>
    <source>
        <strain evidence="4">cv. DUN x IM62</strain>
    </source>
</reference>
<name>A0A022S2R8_ERYGU</name>
<dbReference type="PANTHER" id="PTHR46444">
    <property type="entry name" value="DCD (DEVELOPMENT AND CELL DEATH) DOMAIN PROTEIN-RELATED"/>
    <property type="match status" value="1"/>
</dbReference>
<evidence type="ECO:0000259" key="2">
    <source>
        <dbReference type="PROSITE" id="PS51222"/>
    </source>
</evidence>
<sequence length="510" mass="57757">MAPRKNRKKTEQVVSGKKLLKNGKKAAESTLEEEVSDRKTAEGKKASDVKESVSPSMVKKKPCTWLKLDRLVPQTEKKSSVESIKQGKEAKISIEVQRTKDNKRKRTEKSEEEGNNHPKYHEKYIDSHHAKKEKRDKKEERGNNDTKFYEKHIDSRREKRENEVSVNDRDDEAEKMLGGLIFMCNAKTKPDCFSYQVMGVPAHKKEVVMDIKPGLKIFLYDYDMKLMYGVYEASSAGGMKLEPAAFGGGFPAQVNRLIDLFSPGPCIHPNSRSMVHEINPAHTNNFGIADIGGGKTIHQNPLFLTEKDYRTNGLRQERPLFAGDGVGQTWERNNLDQELKHLLNHPSSTSVAPPVQQREVSQLDPFTRGEREYQLYGLRGPQQTLTATNVVRDSVKGYCDPYDESTTALVNRYLAMPRMAGVPEESYNLARRGSYINDLNSRTVLDGDRAVGSRTLREQSTFNQRPYSLDASREPSVLHQGFHIQREIELTSAPVSSRYSFAGPSPSQHR</sequence>
<dbReference type="EMBL" id="KI630171">
    <property type="protein sequence ID" value="EYU46649.1"/>
    <property type="molecule type" value="Genomic_DNA"/>
</dbReference>